<dbReference type="InterPro" id="IPR058600">
    <property type="entry name" value="YhjD-like"/>
</dbReference>
<name>A0A0F6XYV6_BRELA</name>
<protein>
    <submittedName>
        <fullName evidence="1">Uncharacterized protein</fullName>
    </submittedName>
</protein>
<dbReference type="EMBL" id="CP011074">
    <property type="protein sequence ID" value="AKF92691.1"/>
    <property type="molecule type" value="Genomic_DNA"/>
</dbReference>
<sequence>MEIQEQIFAYVIWKEAGKYLKRDTELLINSSLKLGMAYGHLLSFLCEVAYGMEKAVAKDLRKIDVRMLAIEEDRGETFILWKHRGENRLMRIPFARLKRQIQEKMEDMIESLHKRTEKL</sequence>
<proteinExistence type="predicted"/>
<organism evidence="1">
    <name type="scientific">Brevibacillus laterosporus</name>
    <name type="common">Bacillus laterosporus</name>
    <dbReference type="NCBI Taxonomy" id="1465"/>
    <lineage>
        <taxon>Bacteria</taxon>
        <taxon>Bacillati</taxon>
        <taxon>Bacillota</taxon>
        <taxon>Bacilli</taxon>
        <taxon>Bacillales</taxon>
        <taxon>Paenibacillaceae</taxon>
        <taxon>Brevibacillus</taxon>
    </lineage>
</organism>
<dbReference type="RefSeq" id="WP_031411314.1">
    <property type="nucleotide sequence ID" value="NZ_CP011074.1"/>
</dbReference>
<accession>A0A0F6XYV6</accession>
<evidence type="ECO:0000313" key="1">
    <source>
        <dbReference type="EMBL" id="AKF92691.1"/>
    </source>
</evidence>
<reference evidence="1" key="1">
    <citation type="submission" date="2015-03" db="EMBL/GenBank/DDBJ databases">
        <title>MIGS Cultured Bacterial/Archaeal sample from Brevibacillus laterosporus.</title>
        <authorList>
            <person name="Zeng D."/>
            <person name="Zhu L."/>
            <person name="Dong G."/>
            <person name="Ye W."/>
            <person name="Ren D."/>
            <person name="Wu L."/>
            <person name="Xu J."/>
            <person name="Li G."/>
            <person name="Guo L."/>
        </authorList>
    </citation>
    <scope>NUCLEOTIDE SEQUENCE</scope>
    <source>
        <strain evidence="1">B9</strain>
    </source>
</reference>
<dbReference type="Pfam" id="PF26325">
    <property type="entry name" value="YhjD"/>
    <property type="match status" value="1"/>
</dbReference>
<gene>
    <name evidence="1" type="ORF">EX87_02605</name>
</gene>
<dbReference type="AlphaFoldDB" id="A0A0F6XYV6"/>